<dbReference type="GO" id="GO:0020037">
    <property type="term" value="F:heme binding"/>
    <property type="evidence" value="ECO:0007669"/>
    <property type="project" value="InterPro"/>
</dbReference>
<evidence type="ECO:0000256" key="4">
    <source>
        <dbReference type="ARBA" id="ARBA00022617"/>
    </source>
</evidence>
<keyword evidence="3" id="KW-0575">Peroxidase</keyword>
<keyword evidence="8" id="KW-1185">Reference proteome</keyword>
<dbReference type="CDD" id="cd09823">
    <property type="entry name" value="peroxinectin_like"/>
    <property type="match status" value="1"/>
</dbReference>
<keyword evidence="5" id="KW-0732">Signal</keyword>
<dbReference type="PRINTS" id="PR00457">
    <property type="entry name" value="ANPEROXIDASE"/>
</dbReference>
<protein>
    <submittedName>
        <fullName evidence="9">Peroxidase-like</fullName>
    </submittedName>
</protein>
<dbReference type="GO" id="GO:0005576">
    <property type="term" value="C:extracellular region"/>
    <property type="evidence" value="ECO:0007669"/>
    <property type="project" value="UniProtKB-SubCell"/>
</dbReference>
<organism evidence="8 9">
    <name type="scientific">Agrilus planipennis</name>
    <name type="common">Emerald ash borer</name>
    <name type="synonym">Agrilus marcopoli</name>
    <dbReference type="NCBI Taxonomy" id="224129"/>
    <lineage>
        <taxon>Eukaryota</taxon>
        <taxon>Metazoa</taxon>
        <taxon>Ecdysozoa</taxon>
        <taxon>Arthropoda</taxon>
        <taxon>Hexapoda</taxon>
        <taxon>Insecta</taxon>
        <taxon>Pterygota</taxon>
        <taxon>Neoptera</taxon>
        <taxon>Endopterygota</taxon>
        <taxon>Coleoptera</taxon>
        <taxon>Polyphaga</taxon>
        <taxon>Elateriformia</taxon>
        <taxon>Buprestoidea</taxon>
        <taxon>Buprestidae</taxon>
        <taxon>Agrilinae</taxon>
        <taxon>Agrilus</taxon>
    </lineage>
</organism>
<evidence type="ECO:0000256" key="1">
    <source>
        <dbReference type="ARBA" id="ARBA00004613"/>
    </source>
</evidence>
<dbReference type="PROSITE" id="PS50292">
    <property type="entry name" value="PEROXIDASE_3"/>
    <property type="match status" value="1"/>
</dbReference>
<keyword evidence="4" id="KW-0479">Metal-binding</keyword>
<dbReference type="Pfam" id="PF03098">
    <property type="entry name" value="An_peroxidase"/>
    <property type="match status" value="1"/>
</dbReference>
<dbReference type="AlphaFoldDB" id="A0A1W4XPE3"/>
<dbReference type="GeneID" id="108743569"/>
<evidence type="ECO:0000313" key="8">
    <source>
        <dbReference type="Proteomes" id="UP000192223"/>
    </source>
</evidence>
<dbReference type="GO" id="GO:0004601">
    <property type="term" value="F:peroxidase activity"/>
    <property type="evidence" value="ECO:0007669"/>
    <property type="project" value="UniProtKB-KW"/>
</dbReference>
<keyword evidence="4" id="KW-0349">Heme</keyword>
<accession>A0A1W4XPE3</accession>
<evidence type="ECO:0000313" key="9">
    <source>
        <dbReference type="RefSeq" id="XP_018334642.1"/>
    </source>
</evidence>
<keyword evidence="6" id="KW-0560">Oxidoreductase</keyword>
<comment type="subcellular location">
    <subcellularLocation>
        <location evidence="1">Secreted</location>
    </subcellularLocation>
</comment>
<feature type="non-terminal residue" evidence="9">
    <location>
        <position position="1"/>
    </location>
</feature>
<dbReference type="InterPro" id="IPR010255">
    <property type="entry name" value="Haem_peroxidase_sf"/>
</dbReference>
<dbReference type="PANTHER" id="PTHR11475">
    <property type="entry name" value="OXIDASE/PEROXIDASE"/>
    <property type="match status" value="1"/>
</dbReference>
<evidence type="ECO:0000256" key="7">
    <source>
        <dbReference type="ARBA" id="ARBA00023004"/>
    </source>
</evidence>
<reference evidence="9" key="1">
    <citation type="submission" date="2025-08" db="UniProtKB">
        <authorList>
            <consortium name="RefSeq"/>
        </authorList>
    </citation>
    <scope>IDENTIFICATION</scope>
    <source>
        <tissue evidence="9">Entire body</tissue>
    </source>
</reference>
<dbReference type="KEGG" id="apln:108743569"/>
<sequence>STFSPDYNVNAILPLREDPRSTSVKISDKDLNRSVEFAQDVLEHLQRLENSLQWSNINVRHESPVHGQLIESSPEREALLVGRDALISTKATAQLVNTHCGKHHLNPSECVRHMSNFKLTTTSLRESCPEFRKRCTLSETHSPYRSTDGSCNHANKGVLGQSLMPYKRLLSPDYLDGVQEPRRSVNRKYPLPSARSISTSLNQNSNFLDNEITLAVMQWSQFVEHDLAHTPTHKMIHSQQAIECCDSHGRNLSPRYKHPFCHPIHVSMEDEFYSKHGIECMTYVRSLPSMRADCSLGPMDQMNQATHYLDGSQLYGSNPKKAFALRKMEGGLLDYSEYGTYTFLPIASHPSESCQGNSNNSLCFKSGDSRVNTQPQLTAMYTIWLREHNRIATLLHRINPHWSDEILYQEARRIVIAEMQHITYSEWIPVVLGNRLSTVVDDKNNFNERIDPTISNSFATAALRFINSLMEGNLKLYKENRSSNTSISLSNFFNKPTSLEKPGFLDALIRGLATQASQKLDLNVVDEVTTLLYRSGSYGYDVLSLDIQRGRDHGLPSYTSYRTLCGLPEVSSFDDLDDVIPQKTINILKEVYGDPRDIDLLIGGLSERPVRDSLLGPTFSCIITDQMWRTKHGDRYFYTNANQPKPFTVAQLAQLKKVTLARIFCDNGADIRLMQPNAFRKINQSNQLVECSHSEIPRVDFSFWAENYTLPA</sequence>
<evidence type="ECO:0000256" key="6">
    <source>
        <dbReference type="ARBA" id="ARBA00023002"/>
    </source>
</evidence>
<dbReference type="STRING" id="224129.A0A1W4XPE3"/>
<name>A0A1W4XPE3_AGRPL</name>
<dbReference type="RefSeq" id="XP_018334642.1">
    <property type="nucleotide sequence ID" value="XM_018479140.1"/>
</dbReference>
<keyword evidence="2" id="KW-0964">Secreted</keyword>
<evidence type="ECO:0000256" key="3">
    <source>
        <dbReference type="ARBA" id="ARBA00022559"/>
    </source>
</evidence>
<dbReference type="InterPro" id="IPR037120">
    <property type="entry name" value="Haem_peroxidase_sf_animal"/>
</dbReference>
<evidence type="ECO:0000256" key="5">
    <source>
        <dbReference type="ARBA" id="ARBA00022729"/>
    </source>
</evidence>
<dbReference type="OrthoDB" id="823504at2759"/>
<dbReference type="Gene3D" id="1.10.640.10">
    <property type="entry name" value="Haem peroxidase domain superfamily, animal type"/>
    <property type="match status" value="1"/>
</dbReference>
<dbReference type="InParanoid" id="A0A1W4XPE3"/>
<gene>
    <name evidence="9" type="primary">LOC108743569</name>
</gene>
<evidence type="ECO:0000256" key="2">
    <source>
        <dbReference type="ARBA" id="ARBA00022525"/>
    </source>
</evidence>
<dbReference type="Proteomes" id="UP000192223">
    <property type="component" value="Unplaced"/>
</dbReference>
<dbReference type="GO" id="GO:0022412">
    <property type="term" value="P:cellular process involved in reproduction in multicellular organism"/>
    <property type="evidence" value="ECO:0007669"/>
    <property type="project" value="UniProtKB-ARBA"/>
</dbReference>
<dbReference type="PANTHER" id="PTHR11475:SF125">
    <property type="entry name" value="GH11385P"/>
    <property type="match status" value="1"/>
</dbReference>
<proteinExistence type="predicted"/>
<keyword evidence="7" id="KW-0408">Iron</keyword>
<dbReference type="FunFam" id="1.10.640.10:FF:000003">
    <property type="entry name" value="chorion peroxidase"/>
    <property type="match status" value="1"/>
</dbReference>
<dbReference type="SUPFAM" id="SSF48113">
    <property type="entry name" value="Heme-dependent peroxidases"/>
    <property type="match status" value="1"/>
</dbReference>
<dbReference type="InterPro" id="IPR019791">
    <property type="entry name" value="Haem_peroxidase_animal"/>
</dbReference>
<dbReference type="GO" id="GO:0006979">
    <property type="term" value="P:response to oxidative stress"/>
    <property type="evidence" value="ECO:0007669"/>
    <property type="project" value="InterPro"/>
</dbReference>